<keyword evidence="2" id="KW-1185">Reference proteome</keyword>
<protein>
    <submittedName>
        <fullName evidence="1">Uncharacterized protein</fullName>
    </submittedName>
</protein>
<dbReference type="EMBL" id="BPLR01010975">
    <property type="protein sequence ID" value="GIY43419.1"/>
    <property type="molecule type" value="Genomic_DNA"/>
</dbReference>
<sequence>MRHDVNKNETLSAVKKMQRLLKWRKKNCSNGKENGFFFGSSFPEKKNAPKYGTFDTLVKSDSGDFCSHNLRPLFLQLRWQQCDVADENFIPYYLKLPIITLRCVHLNSQLTTL</sequence>
<dbReference type="Proteomes" id="UP001054945">
    <property type="component" value="Unassembled WGS sequence"/>
</dbReference>
<reference evidence="1 2" key="1">
    <citation type="submission" date="2021-06" db="EMBL/GenBank/DDBJ databases">
        <title>Caerostris extrusa draft genome.</title>
        <authorList>
            <person name="Kono N."/>
            <person name="Arakawa K."/>
        </authorList>
    </citation>
    <scope>NUCLEOTIDE SEQUENCE [LARGE SCALE GENOMIC DNA]</scope>
</reference>
<organism evidence="1 2">
    <name type="scientific">Caerostris extrusa</name>
    <name type="common">Bark spider</name>
    <name type="synonym">Caerostris bankana</name>
    <dbReference type="NCBI Taxonomy" id="172846"/>
    <lineage>
        <taxon>Eukaryota</taxon>
        <taxon>Metazoa</taxon>
        <taxon>Ecdysozoa</taxon>
        <taxon>Arthropoda</taxon>
        <taxon>Chelicerata</taxon>
        <taxon>Arachnida</taxon>
        <taxon>Araneae</taxon>
        <taxon>Araneomorphae</taxon>
        <taxon>Entelegynae</taxon>
        <taxon>Araneoidea</taxon>
        <taxon>Araneidae</taxon>
        <taxon>Caerostris</taxon>
    </lineage>
</organism>
<evidence type="ECO:0000313" key="1">
    <source>
        <dbReference type="EMBL" id="GIY43419.1"/>
    </source>
</evidence>
<gene>
    <name evidence="1" type="ORF">CEXT_529771</name>
</gene>
<accession>A0AAV4TDZ9</accession>
<name>A0AAV4TDZ9_CAEEX</name>
<dbReference type="AlphaFoldDB" id="A0AAV4TDZ9"/>
<proteinExistence type="predicted"/>
<evidence type="ECO:0000313" key="2">
    <source>
        <dbReference type="Proteomes" id="UP001054945"/>
    </source>
</evidence>
<comment type="caution">
    <text evidence="1">The sequence shown here is derived from an EMBL/GenBank/DDBJ whole genome shotgun (WGS) entry which is preliminary data.</text>
</comment>